<dbReference type="InterPro" id="IPR009492">
    <property type="entry name" value="TniQ"/>
</dbReference>
<organism evidence="2 3">
    <name type="scientific">Phormidium tenue NIES-30</name>
    <dbReference type="NCBI Taxonomy" id="549789"/>
    <lineage>
        <taxon>Bacteria</taxon>
        <taxon>Bacillati</taxon>
        <taxon>Cyanobacteriota</taxon>
        <taxon>Cyanophyceae</taxon>
        <taxon>Oscillatoriophycideae</taxon>
        <taxon>Oscillatoriales</taxon>
        <taxon>Oscillatoriaceae</taxon>
        <taxon>Phormidium</taxon>
    </lineage>
</organism>
<dbReference type="Pfam" id="PF06527">
    <property type="entry name" value="TniQ"/>
    <property type="match status" value="1"/>
</dbReference>
<dbReference type="EMBL" id="MRCG01000002">
    <property type="protein sequence ID" value="OKH49990.1"/>
    <property type="molecule type" value="Genomic_DNA"/>
</dbReference>
<evidence type="ECO:0000313" key="3">
    <source>
        <dbReference type="Proteomes" id="UP000185557"/>
    </source>
</evidence>
<keyword evidence="3" id="KW-1185">Reference proteome</keyword>
<dbReference type="RefSeq" id="WP_171972960.1">
    <property type="nucleotide sequence ID" value="NZ_MRCG01000002.1"/>
</dbReference>
<dbReference type="STRING" id="549789.NIES30_04580"/>
<name>A0A1U7J916_9CYAN</name>
<comment type="caution">
    <text evidence="2">The sequence shown here is derived from an EMBL/GenBank/DDBJ whole genome shotgun (WGS) entry which is preliminary data.</text>
</comment>
<reference evidence="2 3" key="1">
    <citation type="submission" date="2016-11" db="EMBL/GenBank/DDBJ databases">
        <title>Draft Genome Sequences of Nine Cyanobacterial Strains from Diverse Habitats.</title>
        <authorList>
            <person name="Zhu T."/>
            <person name="Hou S."/>
            <person name="Lu X."/>
            <person name="Hess W.R."/>
        </authorList>
    </citation>
    <scope>NUCLEOTIDE SEQUENCE [LARGE SCALE GENOMIC DNA]</scope>
    <source>
        <strain evidence="2 3">NIES-30</strain>
    </source>
</reference>
<evidence type="ECO:0000259" key="1">
    <source>
        <dbReference type="Pfam" id="PF06527"/>
    </source>
</evidence>
<dbReference type="AlphaFoldDB" id="A0A1U7J916"/>
<dbReference type="Proteomes" id="UP000185557">
    <property type="component" value="Unassembled WGS sequence"/>
</dbReference>
<feature type="domain" description="TniQ" evidence="1">
    <location>
        <begin position="26"/>
        <end position="173"/>
    </location>
</feature>
<proteinExistence type="predicted"/>
<accession>A0A1U7J916</accession>
<sequence>MNNTNSISSTGINQNQQVSRLYSIQPIGCGLPNVESLISYISRLSEAHCVPTGLLVMREIAPLVKPEYSSLGESRAGGLDKIFANQTRAVNGFGDWASGMVNAVEELTCRTDLSQLTLLSWQKAIPLKNLLKQQRAWCSICFEELLDNSSVLYEPLNWSLDVLKLCSKHKIPLSNVCPHCQKTNRPLSWHSRPGFCSKCREWLGASAYISTSLELRPKAVESEEQLHCIKCVNDLFCIPPDQFTDKIRFFIANHLCHFVEGVSSGKFSYLAQVLGTSITQVERWRKGHSTPTLGSMINICYKLKIDFPTLFETVDTEAIEKNYRVVETQKHANKKSTIHVSSRRVTQKQKLATSVLKMALLENPPPSVNDIAARLKYRTSSILYHYDSETCKEIAKKHKEFLNEKQSEHIREILERALNEYPPKPLEDVASESGIDSHTLKSYEKKLCRQVSNNYFQFRTQKKDKRVEKLFEEMKQIAQSLHSKGVRPTPSRIAPYLNTPRAILQVEPREKLEQFLQDNEWV</sequence>
<evidence type="ECO:0000313" key="2">
    <source>
        <dbReference type="EMBL" id="OKH49990.1"/>
    </source>
</evidence>
<protein>
    <recommendedName>
        <fullName evidence="1">TniQ domain-containing protein</fullName>
    </recommendedName>
</protein>
<gene>
    <name evidence="2" type="ORF">NIES30_04580</name>
</gene>